<reference evidence="4" key="2">
    <citation type="submission" date="2021-04" db="EMBL/GenBank/DDBJ databases">
        <title>Genome-wide patterns of bracovirus chromosomal integration into multiple host tissues during parasitism.</title>
        <authorList>
            <person name="Chebbi M.A.C."/>
        </authorList>
    </citation>
    <scope>NUCLEOTIDE SEQUENCE</scope>
    <source>
        <tissue evidence="4">Whole body</tissue>
    </source>
</reference>
<dbReference type="PROSITE" id="PS00626">
    <property type="entry name" value="RCC1_2"/>
    <property type="match status" value="2"/>
</dbReference>
<dbReference type="GO" id="GO:0005634">
    <property type="term" value="C:nucleus"/>
    <property type="evidence" value="ECO:0007669"/>
    <property type="project" value="TreeGrafter"/>
</dbReference>
<dbReference type="Pfam" id="PF13540">
    <property type="entry name" value="RCC1_2"/>
    <property type="match status" value="1"/>
</dbReference>
<dbReference type="GO" id="GO:0008582">
    <property type="term" value="P:regulation of synaptic assembly at neuromuscular junction"/>
    <property type="evidence" value="ECO:0007669"/>
    <property type="project" value="TreeGrafter"/>
</dbReference>
<comment type="caution">
    <text evidence="4">The sequence shown here is derived from an EMBL/GenBank/DDBJ whole genome shotgun (WGS) entry which is preliminary data.</text>
</comment>
<reference evidence="4" key="1">
    <citation type="submission" date="2020-03" db="EMBL/GenBank/DDBJ databases">
        <authorList>
            <person name="Chebbi M.A."/>
            <person name="Drezen J.M."/>
        </authorList>
    </citation>
    <scope>NUCLEOTIDE SEQUENCE</scope>
    <source>
        <tissue evidence="4">Whole body</tissue>
    </source>
</reference>
<feature type="compositionally biased region" description="Acidic residues" evidence="2">
    <location>
        <begin position="94"/>
        <end position="104"/>
    </location>
</feature>
<dbReference type="EMBL" id="JAAOIC020000044">
    <property type="protein sequence ID" value="KAG8038228.1"/>
    <property type="molecule type" value="Genomic_DNA"/>
</dbReference>
<accession>A0A8J5R4D0</accession>
<gene>
    <name evidence="4" type="ORF">G9C98_006555</name>
</gene>
<dbReference type="GO" id="GO:0007411">
    <property type="term" value="P:axon guidance"/>
    <property type="evidence" value="ECO:0007669"/>
    <property type="project" value="TreeGrafter"/>
</dbReference>
<dbReference type="GO" id="GO:0005886">
    <property type="term" value="C:plasma membrane"/>
    <property type="evidence" value="ECO:0007669"/>
    <property type="project" value="TreeGrafter"/>
</dbReference>
<sequence>MISIDHERLQSESINYAKSFYELFKNTADNQSGDLNSAGPPEIELSSNASAFAVFASVRDSILEKNSRLTNHELSIKSSTNCSSTSPPPPELSDTIDTDSDDEDRISSIQNLPKIVGIGLRSVFTLMRESRTVDSQLCTKSLSALLDILQGQLPEGLKSEPDDVIEPLFDLLLDLATSHGPESTVANDGKHLTAVACACLLSLVVVRGDTGRLLAAIAALLMCPRALAVQNIRMPCVLTSLQRSVEAVLLGKITRPDWITYGVPKNSKIYTFNLRLTTEINNVVLNGKSFVSDGKYLYLHTNRGLLKIGSGYGGSVGGQLYAHKPDFYPAEIGWLGYANNALYFKCAPKKQCELLELDSETLSVRGIAVLEGKDWPSSVMFSDGDNLGMITAGKDEGFVVRTINTLSNPVTVTSELPLKLARKCVDVFGWALFDEEQAVHTLSPGCDDEVVSVSAGKEFCILKTTTGKLLYTGKGSCLGMKSNTRPNRWLEFTLGKGSKCLQIVAGHDGQHVVLVMEDGTVFFAGTARRGEDGDSNKMRRALKPVKPKKMLKVEGHFIVDAACNNGSTALVSKDGLLFMFGKDTLHSDPTTGIVNDLKDVFVQKVALGKAHAAVITNKGHLYTFGINNKGQCGRDFSVNRPINKEVTVVAMETGTGEDELIIAEDEAGDQSEEWEEARGMCPPGQHQWRHRACMVCTICRECTGFGISCLSSILPNRNPKRPGQECGCGVGDSGCAECGCCRICARESCDNGGDMAVFGPSGGGDLGMMRLHMLFEGSLNLPATQCWLVTGRSGSNFKEYLKRRLEERKQRQRIKAGPSVVQWSGIKMKGANNQRPVGSSVVARKAVSGKLPLSSVLTEDGISGSGGSDAERGDATRIASIPPARVPIPSDSPVIQVTCGLHHTVALLQNGEVFSFGSNIYGQLGVGDLIAHAGPVQVKIPTAATQIAAGSNHTVVLTVKGEVYSCGAYQKGQLGMNWWNGENESNTARRSERSQPWHSFPNIVPNIGPRWGRRATWIGAAGDQSYIKVDEINSISLAKSTVMANKNCIILIPHHYEHANTFKSLVINKRDGSCTSYSGNDQVDFSHSAACLDSLYNVIWTFNSSTYELSPHNIITTESRNIPTLNATILSPGLALPVVSTCFVTRTQAAMHLLSCLDTLTQAQDERLTVVEENETSQSNHDKIYSREDFVTVNRFENHGGGWGYSGHSVEAIRFMSDTDILLGGYGLFGGRGEYAAKIKLYDIGIEGGDLESDGELLVETDEIPYECEPRQKYSILFDEPVGLQANRWYVAWVKVSGPSSDCGSGGQAVVTAEDQVMFYFKSSKKSNNGTDVNAGQIPQLLYRVITPDNQSTNRPRDHIEPVYILRREFSRTVTKDCFQSLISLLQWSWNTLKAGLSDTSHRLPTTSYHSVLEMDHLVYISNASLRLLRTYTNEIYPNQPGKKTPQESVRLAESIGEVRALLRQILADAMPLNTKSKGKTKGSKMVDRVTGSAGNKMIDLILDECHKTFVACYHAFYPTAYLKWTSLCELLSEIDKEQGTSPKDRLLSAVLASLCNSMVRLRCTFPILSNVMDSSDGIKRQLSPSDNSGLPMMNSSEPHQYPILVEQMSYKSQIESIGRQVLNWSFREVLDRLLDLILIPVKRSLCREKNYSLKNVILHCCYLLARVIAELAAQSSGNEDELQAACGKFMYTTPSRFTRTNQTRTWNTGNGSPDAICFIVDRPGIVIAGVGIYGGVGMYNYELELLDDQNNTGNDPSHTQRWSSLDFTRGSFGPDDCVNDIVELKFSKPISIKENIKYAIRLRNHGGRTSNGDGGLNIIRGPDGTNFTFTACSLSFNGTTQTRGQIPHILYYSNPEDSESPHTSKAIAEMQARKCTLAMTMTIVTRANEILALARECAEDIVTMEVLGNATFVITLLPLVMAHLGPLATSDPRSAVQVLTLIQEMLPHVAGLNLLTAMGMSQVSQESDNQLHTSSPTTTSHHYTWVEMEEVEDNVKIAQETARKIFAAHSSLLGRGFALATSPTVTQALDGVLPFR</sequence>
<name>A0A8J5R4D0_9HYME</name>
<dbReference type="Proteomes" id="UP000729913">
    <property type="component" value="Unassembled WGS sequence"/>
</dbReference>
<feature type="region of interest" description="Disordered" evidence="2">
    <location>
        <begin position="77"/>
        <end position="104"/>
    </location>
</feature>
<dbReference type="PROSITE" id="PS50012">
    <property type="entry name" value="RCC1_3"/>
    <property type="match status" value="1"/>
</dbReference>
<protein>
    <recommendedName>
        <fullName evidence="3">PHR domain-containing protein</fullName>
    </recommendedName>
</protein>
<keyword evidence="5" id="KW-1185">Reference proteome</keyword>
<feature type="domain" description="PHR" evidence="3">
    <location>
        <begin position="1194"/>
        <end position="1344"/>
    </location>
</feature>
<evidence type="ECO:0000313" key="5">
    <source>
        <dbReference type="Proteomes" id="UP000729913"/>
    </source>
</evidence>
<feature type="repeat" description="RCC1" evidence="1">
    <location>
        <begin position="911"/>
        <end position="960"/>
    </location>
</feature>
<evidence type="ECO:0000256" key="2">
    <source>
        <dbReference type="SAM" id="MobiDB-lite"/>
    </source>
</evidence>
<dbReference type="OrthoDB" id="6050183at2759"/>
<dbReference type="GO" id="GO:0061630">
    <property type="term" value="F:ubiquitin protein ligase activity"/>
    <property type="evidence" value="ECO:0007669"/>
    <property type="project" value="TreeGrafter"/>
</dbReference>
<dbReference type="PANTHER" id="PTHR45943">
    <property type="entry name" value="E3 UBIQUITIN-PROTEIN LIGASE MYCBP2"/>
    <property type="match status" value="1"/>
</dbReference>
<organism evidence="4 5">
    <name type="scientific">Cotesia typhae</name>
    <dbReference type="NCBI Taxonomy" id="2053667"/>
    <lineage>
        <taxon>Eukaryota</taxon>
        <taxon>Metazoa</taxon>
        <taxon>Ecdysozoa</taxon>
        <taxon>Arthropoda</taxon>
        <taxon>Hexapoda</taxon>
        <taxon>Insecta</taxon>
        <taxon>Pterygota</taxon>
        <taxon>Neoptera</taxon>
        <taxon>Endopterygota</taxon>
        <taxon>Hymenoptera</taxon>
        <taxon>Apocrita</taxon>
        <taxon>Ichneumonoidea</taxon>
        <taxon>Braconidae</taxon>
        <taxon>Microgastrinae</taxon>
        <taxon>Cotesia</taxon>
    </lineage>
</organism>
<dbReference type="InterPro" id="IPR012983">
    <property type="entry name" value="PHR"/>
</dbReference>
<dbReference type="Pfam" id="PF00415">
    <property type="entry name" value="RCC1"/>
    <property type="match status" value="1"/>
</dbReference>
<evidence type="ECO:0000313" key="4">
    <source>
        <dbReference type="EMBL" id="KAG8038228.1"/>
    </source>
</evidence>
<proteinExistence type="predicted"/>
<evidence type="ECO:0000259" key="3">
    <source>
        <dbReference type="Pfam" id="PF08005"/>
    </source>
</evidence>
<dbReference type="Pfam" id="PF08005">
    <property type="entry name" value="PHR"/>
    <property type="match status" value="2"/>
</dbReference>
<dbReference type="InterPro" id="IPR000408">
    <property type="entry name" value="Reg_chr_condens"/>
</dbReference>
<evidence type="ECO:0000256" key="1">
    <source>
        <dbReference type="PROSITE-ProRule" id="PRU00235"/>
    </source>
</evidence>
<feature type="domain" description="PHR" evidence="3">
    <location>
        <begin position="1696"/>
        <end position="1853"/>
    </location>
</feature>
<dbReference type="PANTHER" id="PTHR45943:SF1">
    <property type="entry name" value="E3 UBIQUITIN-PROTEIN LIGASE MYCBP2"/>
    <property type="match status" value="1"/>
</dbReference>